<evidence type="ECO:0000256" key="1">
    <source>
        <dbReference type="SAM" id="SignalP"/>
    </source>
</evidence>
<proteinExistence type="predicted"/>
<gene>
    <name evidence="2" type="ORF">DICPUDRAFT_158184</name>
</gene>
<dbReference type="EMBL" id="GL871356">
    <property type="protein sequence ID" value="EGC30121.1"/>
    <property type="molecule type" value="Genomic_DNA"/>
</dbReference>
<dbReference type="KEGG" id="dpp:DICPUDRAFT_158184"/>
<feature type="signal peptide" evidence="1">
    <location>
        <begin position="1"/>
        <end position="24"/>
    </location>
</feature>
<keyword evidence="3" id="KW-1185">Reference proteome</keyword>
<dbReference type="AlphaFoldDB" id="F1A112"/>
<sequence length="73" mass="8779">MGFISKIITYLLALIFSIVSKIKRNQTTNEEFHEDYDDIHYDTDENFVHYDTDEGYTEPFRLVLNIRVRITIF</sequence>
<dbReference type="GeneID" id="10511126"/>
<keyword evidence="1" id="KW-0732">Signal</keyword>
<feature type="chain" id="PRO_5003265548" evidence="1">
    <location>
        <begin position="25"/>
        <end position="73"/>
    </location>
</feature>
<reference evidence="3" key="1">
    <citation type="journal article" date="2011" name="Genome Biol.">
        <title>Comparative genomics of the social amoebae Dictyostelium discoideum and Dictyostelium purpureum.</title>
        <authorList>
            <consortium name="US DOE Joint Genome Institute (JGI-PGF)"/>
            <person name="Sucgang R."/>
            <person name="Kuo A."/>
            <person name="Tian X."/>
            <person name="Salerno W."/>
            <person name="Parikh A."/>
            <person name="Feasley C.L."/>
            <person name="Dalin E."/>
            <person name="Tu H."/>
            <person name="Huang E."/>
            <person name="Barry K."/>
            <person name="Lindquist E."/>
            <person name="Shapiro H."/>
            <person name="Bruce D."/>
            <person name="Schmutz J."/>
            <person name="Salamov A."/>
            <person name="Fey P."/>
            <person name="Gaudet P."/>
            <person name="Anjard C."/>
            <person name="Babu M.M."/>
            <person name="Basu S."/>
            <person name="Bushmanova Y."/>
            <person name="van der Wel H."/>
            <person name="Katoh-Kurasawa M."/>
            <person name="Dinh C."/>
            <person name="Coutinho P.M."/>
            <person name="Saito T."/>
            <person name="Elias M."/>
            <person name="Schaap P."/>
            <person name="Kay R.R."/>
            <person name="Henrissat B."/>
            <person name="Eichinger L."/>
            <person name="Rivero F."/>
            <person name="Putnam N.H."/>
            <person name="West C.M."/>
            <person name="Loomis W.F."/>
            <person name="Chisholm R.L."/>
            <person name="Shaulsky G."/>
            <person name="Strassmann J.E."/>
            <person name="Queller D.C."/>
            <person name="Kuspa A."/>
            <person name="Grigoriev I.V."/>
        </authorList>
    </citation>
    <scope>NUCLEOTIDE SEQUENCE [LARGE SCALE GENOMIC DNA]</scope>
    <source>
        <strain evidence="3">QSDP1</strain>
    </source>
</reference>
<dbReference type="RefSeq" id="XP_003293353.1">
    <property type="nucleotide sequence ID" value="XM_003293305.1"/>
</dbReference>
<accession>F1A112</accession>
<dbReference type="VEuPathDB" id="AmoebaDB:DICPUDRAFT_158184"/>
<organism evidence="2 3">
    <name type="scientific">Dictyostelium purpureum</name>
    <name type="common">Slime mold</name>
    <dbReference type="NCBI Taxonomy" id="5786"/>
    <lineage>
        <taxon>Eukaryota</taxon>
        <taxon>Amoebozoa</taxon>
        <taxon>Evosea</taxon>
        <taxon>Eumycetozoa</taxon>
        <taxon>Dictyostelia</taxon>
        <taxon>Dictyosteliales</taxon>
        <taxon>Dictyosteliaceae</taxon>
        <taxon>Dictyostelium</taxon>
    </lineage>
</organism>
<name>F1A112_DICPU</name>
<evidence type="ECO:0000313" key="2">
    <source>
        <dbReference type="EMBL" id="EGC30121.1"/>
    </source>
</evidence>
<evidence type="ECO:0000313" key="3">
    <source>
        <dbReference type="Proteomes" id="UP000001064"/>
    </source>
</evidence>
<dbReference type="InParanoid" id="F1A112"/>
<dbReference type="Proteomes" id="UP000001064">
    <property type="component" value="Unassembled WGS sequence"/>
</dbReference>
<protein>
    <submittedName>
        <fullName evidence="2">Uncharacterized protein</fullName>
    </submittedName>
</protein>